<dbReference type="InterPro" id="IPR044213">
    <property type="entry name" value="At2g44920-like"/>
</dbReference>
<dbReference type="eggNOG" id="ENOG502QQA1">
    <property type="taxonomic scope" value="Eukaryota"/>
</dbReference>
<dbReference type="SUPFAM" id="SSF141571">
    <property type="entry name" value="Pentapeptide repeat-like"/>
    <property type="match status" value="1"/>
</dbReference>
<evidence type="ECO:0000256" key="1">
    <source>
        <dbReference type="SAM" id="SignalP"/>
    </source>
</evidence>
<keyword evidence="1" id="KW-0732">Signal</keyword>
<keyword evidence="3" id="KW-1185">Reference proteome</keyword>
<dbReference type="STRING" id="2880.D7G7U8"/>
<dbReference type="InParanoid" id="D7G7U8"/>
<dbReference type="Proteomes" id="UP000002630">
    <property type="component" value="Linkage Group LG16"/>
</dbReference>
<dbReference type="OMA" id="FESANMN"/>
<dbReference type="OrthoDB" id="9989223at2759"/>
<proteinExistence type="predicted"/>
<gene>
    <name evidence="2" type="ORF">Esi_0085_0095</name>
</gene>
<reference evidence="2 3" key="1">
    <citation type="journal article" date="2010" name="Nature">
        <title>The Ectocarpus genome and the independent evolution of multicellularity in brown algae.</title>
        <authorList>
            <person name="Cock J.M."/>
            <person name="Sterck L."/>
            <person name="Rouze P."/>
            <person name="Scornet D."/>
            <person name="Allen A.E."/>
            <person name="Amoutzias G."/>
            <person name="Anthouard V."/>
            <person name="Artiguenave F."/>
            <person name="Aury J.M."/>
            <person name="Badger J.H."/>
            <person name="Beszteri B."/>
            <person name="Billiau K."/>
            <person name="Bonnet E."/>
            <person name="Bothwell J.H."/>
            <person name="Bowler C."/>
            <person name="Boyen C."/>
            <person name="Brownlee C."/>
            <person name="Carrano C.J."/>
            <person name="Charrier B."/>
            <person name="Cho G.Y."/>
            <person name="Coelho S.M."/>
            <person name="Collen J."/>
            <person name="Corre E."/>
            <person name="Da Silva C."/>
            <person name="Delage L."/>
            <person name="Delaroque N."/>
            <person name="Dittami S.M."/>
            <person name="Doulbeau S."/>
            <person name="Elias M."/>
            <person name="Farnham G."/>
            <person name="Gachon C.M."/>
            <person name="Gschloessl B."/>
            <person name="Heesch S."/>
            <person name="Jabbari K."/>
            <person name="Jubin C."/>
            <person name="Kawai H."/>
            <person name="Kimura K."/>
            <person name="Kloareg B."/>
            <person name="Kupper F.C."/>
            <person name="Lang D."/>
            <person name="Le Bail A."/>
            <person name="Leblanc C."/>
            <person name="Lerouge P."/>
            <person name="Lohr M."/>
            <person name="Lopez P.J."/>
            <person name="Martens C."/>
            <person name="Maumus F."/>
            <person name="Michel G."/>
            <person name="Miranda-Saavedra D."/>
            <person name="Morales J."/>
            <person name="Moreau H."/>
            <person name="Motomura T."/>
            <person name="Nagasato C."/>
            <person name="Napoli C.A."/>
            <person name="Nelson D.R."/>
            <person name="Nyvall-Collen P."/>
            <person name="Peters A.F."/>
            <person name="Pommier C."/>
            <person name="Potin P."/>
            <person name="Poulain J."/>
            <person name="Quesneville H."/>
            <person name="Read B."/>
            <person name="Rensing S.A."/>
            <person name="Ritter A."/>
            <person name="Rousvoal S."/>
            <person name="Samanta M."/>
            <person name="Samson G."/>
            <person name="Schroeder D.C."/>
            <person name="Segurens B."/>
            <person name="Strittmatter M."/>
            <person name="Tonon T."/>
            <person name="Tregear J.W."/>
            <person name="Valentin K."/>
            <person name="von Dassow P."/>
            <person name="Yamagishi T."/>
            <person name="Van de Peer Y."/>
            <person name="Wincker P."/>
        </authorList>
    </citation>
    <scope>NUCLEOTIDE SEQUENCE [LARGE SCALE GENOMIC DNA]</scope>
    <source>
        <strain evidence="3">Ec32 / CCAP1310/4</strain>
    </source>
</reference>
<dbReference type="EMBL" id="FN649741">
    <property type="protein sequence ID" value="CBJ27829.1"/>
    <property type="molecule type" value="Genomic_DNA"/>
</dbReference>
<dbReference type="PANTHER" id="PTHR47200">
    <property type="entry name" value="THYLAKOID LUMENAL 15 KDA PROTEIN 1, CHLOROPLASTIC"/>
    <property type="match status" value="1"/>
</dbReference>
<feature type="signal peptide" evidence="1">
    <location>
        <begin position="1"/>
        <end position="20"/>
    </location>
</feature>
<accession>D7G7U8</accession>
<organism evidence="2 3">
    <name type="scientific">Ectocarpus siliculosus</name>
    <name type="common">Brown alga</name>
    <name type="synonym">Conferva siliculosa</name>
    <dbReference type="NCBI Taxonomy" id="2880"/>
    <lineage>
        <taxon>Eukaryota</taxon>
        <taxon>Sar</taxon>
        <taxon>Stramenopiles</taxon>
        <taxon>Ochrophyta</taxon>
        <taxon>PX clade</taxon>
        <taxon>Phaeophyceae</taxon>
        <taxon>Ectocarpales</taxon>
        <taxon>Ectocarpaceae</taxon>
        <taxon>Ectocarpus</taxon>
    </lineage>
</organism>
<sequence>MATMIMKGLVVSAGVAGVAGFVPPSAGRCTAWRGRQVTMNLFNDAARCVPAVLLGVTLTTSAPLLDSPAAHTAVLGASPVFADDKGMSSVSDSKLSVGAASTGDKGARKTVTRGVNIENADYHDKDLSSVSFQQSLVRGTNFKNAKLVAAGFFDADLSNCNFESANMNQANLELANLSGANMKNALVTEAYVSGATKMEPAIIEGADFTDTFLRKDQVRYLCGLETAKGTNPVSGVDTRDSLGCP</sequence>
<dbReference type="PANTHER" id="PTHR47200:SF2">
    <property type="entry name" value="THYLAKOID LUMENAL 15 KDA PROTEIN 1, CHLOROPLASTIC"/>
    <property type="match status" value="1"/>
</dbReference>
<dbReference type="Gene3D" id="2.160.20.80">
    <property type="entry name" value="E3 ubiquitin-protein ligase SopA"/>
    <property type="match status" value="1"/>
</dbReference>
<evidence type="ECO:0000313" key="2">
    <source>
        <dbReference type="EMBL" id="CBJ27829.1"/>
    </source>
</evidence>
<feature type="chain" id="PRO_5003096237" evidence="1">
    <location>
        <begin position="21"/>
        <end position="245"/>
    </location>
</feature>
<dbReference type="InterPro" id="IPR001646">
    <property type="entry name" value="5peptide_repeat"/>
</dbReference>
<evidence type="ECO:0000313" key="3">
    <source>
        <dbReference type="Proteomes" id="UP000002630"/>
    </source>
</evidence>
<name>D7G7U8_ECTSI</name>
<protein>
    <submittedName>
        <fullName evidence="2">Thylakoid lumenal 15 kDa protein, chloroplast (p15)</fullName>
    </submittedName>
</protein>
<dbReference type="EMBL" id="FN649086">
    <property type="protein sequence ID" value="CBJ27829.1"/>
    <property type="molecule type" value="Genomic_DNA"/>
</dbReference>
<dbReference type="AlphaFoldDB" id="D7G7U8"/>
<dbReference type="Pfam" id="PF00805">
    <property type="entry name" value="Pentapeptide"/>
    <property type="match status" value="1"/>
</dbReference>